<dbReference type="InterPro" id="IPR029045">
    <property type="entry name" value="ClpP/crotonase-like_dom_sf"/>
</dbReference>
<dbReference type="Proteomes" id="UP000570474">
    <property type="component" value="Unassembled WGS sequence"/>
</dbReference>
<dbReference type="PANTHER" id="PTHR32060">
    <property type="entry name" value="TAIL-SPECIFIC PROTEASE"/>
    <property type="match status" value="1"/>
</dbReference>
<evidence type="ECO:0000313" key="3">
    <source>
        <dbReference type="EMBL" id="NLR68097.1"/>
    </source>
</evidence>
<evidence type="ECO:0000313" key="4">
    <source>
        <dbReference type="Proteomes" id="UP000570474"/>
    </source>
</evidence>
<feature type="chain" id="PRO_5032271597" description="Tail specific protease domain-containing protein" evidence="1">
    <location>
        <begin position="20"/>
        <end position="485"/>
    </location>
</feature>
<gene>
    <name evidence="3" type="ORF">HGH92_27575</name>
</gene>
<dbReference type="GO" id="GO:0008236">
    <property type="term" value="F:serine-type peptidase activity"/>
    <property type="evidence" value="ECO:0007669"/>
    <property type="project" value="InterPro"/>
</dbReference>
<dbReference type="SUPFAM" id="SSF52096">
    <property type="entry name" value="ClpP/crotonase"/>
    <property type="match status" value="1"/>
</dbReference>
<organism evidence="3 4">
    <name type="scientific">Chitinophaga varians</name>
    <dbReference type="NCBI Taxonomy" id="2202339"/>
    <lineage>
        <taxon>Bacteria</taxon>
        <taxon>Pseudomonadati</taxon>
        <taxon>Bacteroidota</taxon>
        <taxon>Chitinophagia</taxon>
        <taxon>Chitinophagales</taxon>
        <taxon>Chitinophagaceae</taxon>
        <taxon>Chitinophaga</taxon>
    </lineage>
</organism>
<dbReference type="RefSeq" id="WP_168874032.1">
    <property type="nucleotide sequence ID" value="NZ_JABAIA010000003.1"/>
</dbReference>
<feature type="domain" description="Tail specific protease" evidence="2">
    <location>
        <begin position="240"/>
        <end position="451"/>
    </location>
</feature>
<feature type="signal peptide" evidence="1">
    <location>
        <begin position="1"/>
        <end position="19"/>
    </location>
</feature>
<evidence type="ECO:0000259" key="2">
    <source>
        <dbReference type="Pfam" id="PF03572"/>
    </source>
</evidence>
<dbReference type="GO" id="GO:0004175">
    <property type="term" value="F:endopeptidase activity"/>
    <property type="evidence" value="ECO:0007669"/>
    <property type="project" value="TreeGrafter"/>
</dbReference>
<dbReference type="EMBL" id="JABAIA010000003">
    <property type="protein sequence ID" value="NLR68097.1"/>
    <property type="molecule type" value="Genomic_DNA"/>
</dbReference>
<dbReference type="AlphaFoldDB" id="A0A847S5J4"/>
<reference evidence="3 4" key="1">
    <citation type="submission" date="2020-04" db="EMBL/GenBank/DDBJ databases">
        <authorList>
            <person name="Yin C."/>
        </authorList>
    </citation>
    <scope>NUCLEOTIDE SEQUENCE [LARGE SCALE GENOMIC DNA]</scope>
    <source>
        <strain evidence="3 4">Ae27</strain>
    </source>
</reference>
<dbReference type="Gene3D" id="3.90.226.10">
    <property type="entry name" value="2-enoyl-CoA Hydratase, Chain A, domain 1"/>
    <property type="match status" value="1"/>
</dbReference>
<name>A0A847S5J4_9BACT</name>
<evidence type="ECO:0000256" key="1">
    <source>
        <dbReference type="SAM" id="SignalP"/>
    </source>
</evidence>
<comment type="caution">
    <text evidence="3">The sequence shown here is derived from an EMBL/GenBank/DDBJ whole genome shotgun (WGS) entry which is preliminary data.</text>
</comment>
<dbReference type="GO" id="GO:0006508">
    <property type="term" value="P:proteolysis"/>
    <property type="evidence" value="ECO:0007669"/>
    <property type="project" value="InterPro"/>
</dbReference>
<dbReference type="PANTHER" id="PTHR32060:SF22">
    <property type="entry name" value="CARBOXYL-TERMINAL-PROCESSING PEPTIDASE 3, CHLOROPLASTIC"/>
    <property type="match status" value="1"/>
</dbReference>
<accession>A0A847S5J4</accession>
<protein>
    <recommendedName>
        <fullName evidence="2">Tail specific protease domain-containing protein</fullName>
    </recommendedName>
</protein>
<keyword evidence="4" id="KW-1185">Reference proteome</keyword>
<proteinExistence type="predicted"/>
<dbReference type="InterPro" id="IPR005151">
    <property type="entry name" value="Tail-specific_protease"/>
</dbReference>
<keyword evidence="1" id="KW-0732">Signal</keyword>
<sequence>MPKILLSLSFILAAHTLFAQKALTKRYPRDICLRVIDNAAEALATSQPGVYRYYSRAEFKRYLDSLKTTVNAPMTELELYRKLKPMVARIGCLHTDLITGANYKGWLDKSPNLLPLQLCCDGNRAFVVKNYSTDKTIVPGDELLAINGKSIPEVLKLLLPAIPADGYNQTMKYRALYHMFPSWYRSVIEVTDTFSLAVKQHDREVLITVPAVMKKDIAQDGFLKEFSYPKQLAFEVTGNTAVLTIHSFANSAIKRGDQQFREFMDKTFEELRQKGIPNLVVDLRYNTGGSDVNAAYFSGFFFDKPYRYWDRIEVTDKIAKKIKGIAGIWYRKPVLKDSVWLWQKGKTVKDFDFFEVQQPSPYAYKGKVYVLINGFCMSSCADVASVLSSHKKAVFVGEETGGGYQGNNSGLMPGVNLRPTKMVLTVPLQGYFTAVDPKINFGRGTMPDYPVKMTINDIISGVDKSMELTMELIAGQSRQEVAISL</sequence>
<dbReference type="Pfam" id="PF03572">
    <property type="entry name" value="Peptidase_S41"/>
    <property type="match status" value="1"/>
</dbReference>